<comment type="subcellular location">
    <subcellularLocation>
        <location evidence="1">Endoplasmic reticulum membrane</location>
        <topology evidence="1">Multi-pass membrane protein</topology>
    </subcellularLocation>
</comment>
<dbReference type="AlphaFoldDB" id="C5FNF0"/>
<sequence>MAAPGPTPEQIAMMQQQMAAEAQRRGMTVEEFGKMQREQIAAEAARQGLTTEQFIHRLKAQALRQHQMQQQQQQQQQEEGQQGQQQPQHQHQQHQHPQQQQQQQQVPVNSAAPPDPRGIAVAQFLKAQNLKPRVCILDGRRKELFKVKRALRALQSPAYAKASAKPKSNLPPVTDLASAENAFRLLPMSLLALKVSKIDPHEGYNHAKPPSKKGRVKGLWTVRIQQHQDTNPMSHYVWLYEGPQWKQKAMAAGVLAAIMAVVMFPLWPVMLRQGVWYLSVGMMGLLCLFFAMAIFRLILFAVTFFVASPGLWLFPNLFEDVGFFESFVPVWGWQETKKKKRSKKTDGSTSKSSKSKPSKSTTAPAPSATEKAPATANPPAPAAPAEQAKPEHSPARPAFAASVEDAEEE</sequence>
<keyword evidence="4" id="KW-0813">Transport</keyword>
<dbReference type="Pfam" id="PF03839">
    <property type="entry name" value="Sec62"/>
    <property type="match status" value="1"/>
</dbReference>
<dbReference type="InterPro" id="IPR004728">
    <property type="entry name" value="Sec62"/>
</dbReference>
<dbReference type="STRING" id="554155.C5FNF0"/>
<feature type="region of interest" description="Disordered" evidence="11">
    <location>
        <begin position="60"/>
        <end position="116"/>
    </location>
</feature>
<keyword evidence="7" id="KW-0653">Protein transport</keyword>
<organism evidence="13 14">
    <name type="scientific">Arthroderma otae (strain ATCC MYA-4605 / CBS 113480)</name>
    <name type="common">Microsporum canis</name>
    <dbReference type="NCBI Taxonomy" id="554155"/>
    <lineage>
        <taxon>Eukaryota</taxon>
        <taxon>Fungi</taxon>
        <taxon>Dikarya</taxon>
        <taxon>Ascomycota</taxon>
        <taxon>Pezizomycotina</taxon>
        <taxon>Eurotiomycetes</taxon>
        <taxon>Eurotiomycetidae</taxon>
        <taxon>Onygenales</taxon>
        <taxon>Arthrodermataceae</taxon>
        <taxon>Microsporum</taxon>
    </lineage>
</organism>
<dbReference type="Proteomes" id="UP000002035">
    <property type="component" value="Unassembled WGS sequence"/>
</dbReference>
<gene>
    <name evidence="13" type="ORF">MCYG_04383</name>
</gene>
<feature type="compositionally biased region" description="Low complexity" evidence="11">
    <location>
        <begin position="12"/>
        <end position="21"/>
    </location>
</feature>
<evidence type="ECO:0000256" key="1">
    <source>
        <dbReference type="ARBA" id="ARBA00004477"/>
    </source>
</evidence>
<protein>
    <recommendedName>
        <fullName evidence="3">Translocation protein SEC62</fullName>
    </recommendedName>
</protein>
<feature type="compositionally biased region" description="Low complexity" evidence="11">
    <location>
        <begin position="358"/>
        <end position="375"/>
    </location>
</feature>
<keyword evidence="9" id="KW-0811">Translocation</keyword>
<dbReference type="RefSeq" id="XP_002846646.1">
    <property type="nucleotide sequence ID" value="XM_002846600.1"/>
</dbReference>
<feature type="transmembrane region" description="Helical" evidence="12">
    <location>
        <begin position="249"/>
        <end position="271"/>
    </location>
</feature>
<evidence type="ECO:0000313" key="13">
    <source>
        <dbReference type="EMBL" id="EEQ31564.1"/>
    </source>
</evidence>
<feature type="region of interest" description="Disordered" evidence="11">
    <location>
        <begin position="1"/>
        <end position="27"/>
    </location>
</feature>
<evidence type="ECO:0000256" key="6">
    <source>
        <dbReference type="ARBA" id="ARBA00022824"/>
    </source>
</evidence>
<evidence type="ECO:0000256" key="11">
    <source>
        <dbReference type="SAM" id="MobiDB-lite"/>
    </source>
</evidence>
<evidence type="ECO:0000256" key="2">
    <source>
        <dbReference type="ARBA" id="ARBA00010604"/>
    </source>
</evidence>
<evidence type="ECO:0000256" key="4">
    <source>
        <dbReference type="ARBA" id="ARBA00022448"/>
    </source>
</evidence>
<dbReference type="eggNOG" id="KOG2927">
    <property type="taxonomic scope" value="Eukaryota"/>
</dbReference>
<keyword evidence="6" id="KW-0256">Endoplasmic reticulum</keyword>
<feature type="region of interest" description="Disordered" evidence="11">
    <location>
        <begin position="338"/>
        <end position="409"/>
    </location>
</feature>
<keyword evidence="5 12" id="KW-0812">Transmembrane</keyword>
<dbReference type="GO" id="GO:0031204">
    <property type="term" value="P:post-translational protein targeting to membrane, translocation"/>
    <property type="evidence" value="ECO:0007669"/>
    <property type="project" value="TreeGrafter"/>
</dbReference>
<dbReference type="InterPro" id="IPR011553">
    <property type="entry name" value="Sec62_asco"/>
</dbReference>
<evidence type="ECO:0000256" key="12">
    <source>
        <dbReference type="SAM" id="Phobius"/>
    </source>
</evidence>
<dbReference type="EMBL" id="DS995704">
    <property type="protein sequence ID" value="EEQ31564.1"/>
    <property type="molecule type" value="Genomic_DNA"/>
</dbReference>
<accession>C5FNF0</accession>
<dbReference type="HOGENOM" id="CLU_040936_0_0_1"/>
<keyword evidence="10 12" id="KW-0472">Membrane</keyword>
<feature type="transmembrane region" description="Helical" evidence="12">
    <location>
        <begin position="313"/>
        <end position="333"/>
    </location>
</feature>
<evidence type="ECO:0000256" key="5">
    <source>
        <dbReference type="ARBA" id="ARBA00022692"/>
    </source>
</evidence>
<dbReference type="GO" id="GO:0005789">
    <property type="term" value="C:endoplasmic reticulum membrane"/>
    <property type="evidence" value="ECO:0007669"/>
    <property type="project" value="UniProtKB-SubCell"/>
</dbReference>
<name>C5FNF0_ARTOC</name>
<evidence type="ECO:0000256" key="10">
    <source>
        <dbReference type="ARBA" id="ARBA00023136"/>
    </source>
</evidence>
<feature type="transmembrane region" description="Helical" evidence="12">
    <location>
        <begin position="283"/>
        <end position="307"/>
    </location>
</feature>
<dbReference type="VEuPathDB" id="FungiDB:MCYG_04383"/>
<reference evidence="14" key="1">
    <citation type="journal article" date="2012" name="MBio">
        <title>Comparative genome analysis of Trichophyton rubrum and related dermatophytes reveals candidate genes involved in infection.</title>
        <authorList>
            <person name="Martinez D.A."/>
            <person name="Oliver B.G."/>
            <person name="Graeser Y."/>
            <person name="Goldberg J.M."/>
            <person name="Li W."/>
            <person name="Martinez-Rossi N.M."/>
            <person name="Monod M."/>
            <person name="Shelest E."/>
            <person name="Barton R.C."/>
            <person name="Birch E."/>
            <person name="Brakhage A.A."/>
            <person name="Chen Z."/>
            <person name="Gurr S.J."/>
            <person name="Heiman D."/>
            <person name="Heitman J."/>
            <person name="Kosti I."/>
            <person name="Rossi A."/>
            <person name="Saif S."/>
            <person name="Samalova M."/>
            <person name="Saunders C.W."/>
            <person name="Shea T."/>
            <person name="Summerbell R.C."/>
            <person name="Xu J."/>
            <person name="Young S."/>
            <person name="Zeng Q."/>
            <person name="Birren B.W."/>
            <person name="Cuomo C.A."/>
            <person name="White T.C."/>
        </authorList>
    </citation>
    <scope>NUCLEOTIDE SEQUENCE [LARGE SCALE GENOMIC DNA]</scope>
    <source>
        <strain evidence="14">ATCC MYA-4605 / CBS 113480</strain>
    </source>
</reference>
<evidence type="ECO:0000313" key="14">
    <source>
        <dbReference type="Proteomes" id="UP000002035"/>
    </source>
</evidence>
<dbReference type="OrthoDB" id="200187at2759"/>
<dbReference type="GeneID" id="9229757"/>
<keyword evidence="8 12" id="KW-1133">Transmembrane helix</keyword>
<dbReference type="OMA" id="WGWQETK"/>
<dbReference type="NCBIfam" id="TIGR00869">
    <property type="entry name" value="sec62"/>
    <property type="match status" value="1"/>
</dbReference>
<proteinExistence type="inferred from homology"/>
<feature type="compositionally biased region" description="Low complexity" evidence="11">
    <location>
        <begin position="65"/>
        <end position="105"/>
    </location>
</feature>
<evidence type="ECO:0000256" key="9">
    <source>
        <dbReference type="ARBA" id="ARBA00023010"/>
    </source>
</evidence>
<evidence type="ECO:0000256" key="3">
    <source>
        <dbReference type="ARBA" id="ARBA00021257"/>
    </source>
</evidence>
<dbReference type="PANTHER" id="PTHR12443">
    <property type="entry name" value="TRANSLOCATION PROTEIN SEC62"/>
    <property type="match status" value="1"/>
</dbReference>
<evidence type="ECO:0000256" key="7">
    <source>
        <dbReference type="ARBA" id="ARBA00022927"/>
    </source>
</evidence>
<evidence type="ECO:0000256" key="8">
    <source>
        <dbReference type="ARBA" id="ARBA00022989"/>
    </source>
</evidence>
<dbReference type="PANTHER" id="PTHR12443:SF9">
    <property type="entry name" value="TRANSLOCATION PROTEIN SEC62"/>
    <property type="match status" value="1"/>
</dbReference>
<comment type="similarity">
    <text evidence="2">Belongs to the SEC62 family.</text>
</comment>
<keyword evidence="14" id="KW-1185">Reference proteome</keyword>